<keyword evidence="3" id="KW-1185">Reference proteome</keyword>
<gene>
    <name evidence="2" type="ORF">GCM10011335_07510</name>
</gene>
<proteinExistence type="inferred from homology"/>
<dbReference type="Gene3D" id="3.50.50.60">
    <property type="entry name" value="FAD/NAD(P)-binding domain"/>
    <property type="match status" value="1"/>
</dbReference>
<dbReference type="InterPro" id="IPR010108">
    <property type="entry name" value="Lycopene_cyclase_b/e"/>
</dbReference>
<dbReference type="GO" id="GO:0016705">
    <property type="term" value="F:oxidoreductase activity, acting on paired donors, with incorporation or reduction of molecular oxygen"/>
    <property type="evidence" value="ECO:0007669"/>
    <property type="project" value="InterPro"/>
</dbReference>
<organism evidence="2 3">
    <name type="scientific">Aureimonas glaciei</name>
    <dbReference type="NCBI Taxonomy" id="1776957"/>
    <lineage>
        <taxon>Bacteria</taxon>
        <taxon>Pseudomonadati</taxon>
        <taxon>Pseudomonadota</taxon>
        <taxon>Alphaproteobacteria</taxon>
        <taxon>Hyphomicrobiales</taxon>
        <taxon>Aurantimonadaceae</taxon>
        <taxon>Aureimonas</taxon>
    </lineage>
</organism>
<dbReference type="RefSeq" id="WP_188849188.1">
    <property type="nucleotide sequence ID" value="NZ_BMJJ01000001.1"/>
</dbReference>
<reference evidence="2" key="1">
    <citation type="journal article" date="2014" name="Int. J. Syst. Evol. Microbiol.">
        <title>Complete genome sequence of Corynebacterium casei LMG S-19264T (=DSM 44701T), isolated from a smear-ripened cheese.</title>
        <authorList>
            <consortium name="US DOE Joint Genome Institute (JGI-PGF)"/>
            <person name="Walter F."/>
            <person name="Albersmeier A."/>
            <person name="Kalinowski J."/>
            <person name="Ruckert C."/>
        </authorList>
    </citation>
    <scope>NUCLEOTIDE SEQUENCE</scope>
    <source>
        <strain evidence="2">CGMCC 1.15493</strain>
    </source>
</reference>
<evidence type="ECO:0000256" key="1">
    <source>
        <dbReference type="ARBA" id="ARBA00006599"/>
    </source>
</evidence>
<comment type="caution">
    <text evidence="2">The sequence shown here is derived from an EMBL/GenBank/DDBJ whole genome shotgun (WGS) entry which is preliminary data.</text>
</comment>
<evidence type="ECO:0008006" key="4">
    <source>
        <dbReference type="Google" id="ProtNLM"/>
    </source>
</evidence>
<dbReference type="Pfam" id="PF05834">
    <property type="entry name" value="Lycopene_cycl"/>
    <property type="match status" value="1"/>
</dbReference>
<dbReference type="InterPro" id="IPR008461">
    <property type="entry name" value="CrtY"/>
</dbReference>
<evidence type="ECO:0000313" key="2">
    <source>
        <dbReference type="EMBL" id="GGD07004.1"/>
    </source>
</evidence>
<protein>
    <recommendedName>
        <fullName evidence="4">Lycopene cyclase</fullName>
    </recommendedName>
</protein>
<dbReference type="InterPro" id="IPR036188">
    <property type="entry name" value="FAD/NAD-bd_sf"/>
</dbReference>
<dbReference type="NCBIfam" id="TIGR01790">
    <property type="entry name" value="carotene-cycl"/>
    <property type="match status" value="1"/>
</dbReference>
<dbReference type="AlphaFoldDB" id="A0A917D8E9"/>
<dbReference type="SUPFAM" id="SSF51905">
    <property type="entry name" value="FAD/NAD(P)-binding domain"/>
    <property type="match status" value="1"/>
</dbReference>
<dbReference type="GO" id="GO:0045436">
    <property type="term" value="F:lycopene beta cyclase activity"/>
    <property type="evidence" value="ECO:0007669"/>
    <property type="project" value="InterPro"/>
</dbReference>
<dbReference type="Proteomes" id="UP000613160">
    <property type="component" value="Unassembled WGS sequence"/>
</dbReference>
<dbReference type="NCBIfam" id="TIGR01789">
    <property type="entry name" value="lycopene_cycl"/>
    <property type="match status" value="1"/>
</dbReference>
<dbReference type="EMBL" id="BMJJ01000001">
    <property type="protein sequence ID" value="GGD07004.1"/>
    <property type="molecule type" value="Genomic_DNA"/>
</dbReference>
<evidence type="ECO:0000313" key="3">
    <source>
        <dbReference type="Proteomes" id="UP000613160"/>
    </source>
</evidence>
<name>A0A917D8E9_9HYPH</name>
<comment type="similarity">
    <text evidence="1">Belongs to the lycopene cyclase family.</text>
</comment>
<reference evidence="2" key="2">
    <citation type="submission" date="2020-09" db="EMBL/GenBank/DDBJ databases">
        <authorList>
            <person name="Sun Q."/>
            <person name="Zhou Y."/>
        </authorList>
    </citation>
    <scope>NUCLEOTIDE SEQUENCE</scope>
    <source>
        <strain evidence="2">CGMCC 1.15493</strain>
    </source>
</reference>
<accession>A0A917D8E9</accession>
<dbReference type="GO" id="GO:0016117">
    <property type="term" value="P:carotenoid biosynthetic process"/>
    <property type="evidence" value="ECO:0007669"/>
    <property type="project" value="InterPro"/>
</dbReference>
<sequence length="399" mass="43917">MATDRPSQHDDPYDLVFVGGGLANGLLAFRLAQLRPTLRLLVLEAGECIGGNHTWSFHDGDLTPEQHAWLEPFVVHRWPAYSVRFPQLTRNLATGYQSVTSERFAAVLAAELGDSLRCGAEVTGFDARSVTLAGGERIRAACVVDGRGPTDSPHLTLGFQKFLGQEIALEAPHGLAHPIIMDATIPQADGYHFVYVLPLSPTTVLVEDTYYADGPVLEPDRLRQSIAAYLRIHGWTAAEILREEEGVLPIALGGDINKFWAAKAGIASVGLAAALFHPTTGYSLPDAVRLADRLAGLHDLSAPSVFAATRKHSVRSWKGRWYFRMLNRLLFLAGAPALRYRILQHFYRLPDGLVERFYADRLRPFDRLRILTGKPPVPISSALRVLAFPSRSRKAVSDA</sequence>